<protein>
    <submittedName>
        <fullName evidence="1">Uncharacterized protein</fullName>
    </submittedName>
</protein>
<accession>A0A4C1XJI1</accession>
<dbReference type="EMBL" id="BGZK01000865">
    <property type="protein sequence ID" value="GBP63280.1"/>
    <property type="molecule type" value="Genomic_DNA"/>
</dbReference>
<gene>
    <name evidence="1" type="ORF">EVAR_89070_1</name>
</gene>
<keyword evidence="2" id="KW-1185">Reference proteome</keyword>
<evidence type="ECO:0000313" key="1">
    <source>
        <dbReference type="EMBL" id="GBP63280.1"/>
    </source>
</evidence>
<comment type="caution">
    <text evidence="1">The sequence shown here is derived from an EMBL/GenBank/DDBJ whole genome shotgun (WGS) entry which is preliminary data.</text>
</comment>
<organism evidence="1 2">
    <name type="scientific">Eumeta variegata</name>
    <name type="common">Bagworm moth</name>
    <name type="synonym">Eumeta japonica</name>
    <dbReference type="NCBI Taxonomy" id="151549"/>
    <lineage>
        <taxon>Eukaryota</taxon>
        <taxon>Metazoa</taxon>
        <taxon>Ecdysozoa</taxon>
        <taxon>Arthropoda</taxon>
        <taxon>Hexapoda</taxon>
        <taxon>Insecta</taxon>
        <taxon>Pterygota</taxon>
        <taxon>Neoptera</taxon>
        <taxon>Endopterygota</taxon>
        <taxon>Lepidoptera</taxon>
        <taxon>Glossata</taxon>
        <taxon>Ditrysia</taxon>
        <taxon>Tineoidea</taxon>
        <taxon>Psychidae</taxon>
        <taxon>Oiketicinae</taxon>
        <taxon>Eumeta</taxon>
    </lineage>
</organism>
<dbReference type="Proteomes" id="UP000299102">
    <property type="component" value="Unassembled WGS sequence"/>
</dbReference>
<name>A0A4C1XJI1_EUMVA</name>
<sequence length="163" mass="18285">MFADAHVDGFSAMRPKAMTAPTLVNMINDAFGRVRCIDTVPLLVFASSPLWRTYLQRMCETYRKYGKRKYASPTTKYHTVTENGREVTASAVAFRSDNESSDGPLPSMTRSPSIKALLPPSGHFLPPPQISYHHKRGQQRICDYDLMTRILFAPGSDIKKAIC</sequence>
<reference evidence="1 2" key="1">
    <citation type="journal article" date="2019" name="Commun. Biol.">
        <title>The bagworm genome reveals a unique fibroin gene that provides high tensile strength.</title>
        <authorList>
            <person name="Kono N."/>
            <person name="Nakamura H."/>
            <person name="Ohtoshi R."/>
            <person name="Tomita M."/>
            <person name="Numata K."/>
            <person name="Arakawa K."/>
        </authorList>
    </citation>
    <scope>NUCLEOTIDE SEQUENCE [LARGE SCALE GENOMIC DNA]</scope>
</reference>
<evidence type="ECO:0000313" key="2">
    <source>
        <dbReference type="Proteomes" id="UP000299102"/>
    </source>
</evidence>
<dbReference type="AlphaFoldDB" id="A0A4C1XJI1"/>
<proteinExistence type="predicted"/>